<evidence type="ECO:0000313" key="2">
    <source>
        <dbReference type="EMBL" id="KAI7789587.1"/>
    </source>
</evidence>
<dbReference type="AlphaFoldDB" id="A0A9W7W7H9"/>
<evidence type="ECO:0000259" key="1">
    <source>
        <dbReference type="Pfam" id="PF10683"/>
    </source>
</evidence>
<dbReference type="Gene3D" id="1.10.10.1070">
    <property type="entry name" value="Zinc finger, BED domain-containing"/>
    <property type="match status" value="1"/>
</dbReference>
<dbReference type="Pfam" id="PF10683">
    <property type="entry name" value="DBD_Tnp_Hermes"/>
    <property type="match status" value="1"/>
</dbReference>
<dbReference type="Proteomes" id="UP001059041">
    <property type="component" value="Unassembled WGS sequence"/>
</dbReference>
<reference evidence="2" key="1">
    <citation type="submission" date="2021-02" db="EMBL/GenBank/DDBJ databases">
        <title>Comparative genomics reveals that relaxation of natural selection precedes convergent phenotypic evolution of cavefish.</title>
        <authorList>
            <person name="Peng Z."/>
        </authorList>
    </citation>
    <scope>NUCLEOTIDE SEQUENCE</scope>
    <source>
        <tissue evidence="2">Muscle</tissue>
    </source>
</reference>
<feature type="non-terminal residue" evidence="2">
    <location>
        <position position="1"/>
    </location>
</feature>
<proteinExistence type="predicted"/>
<comment type="caution">
    <text evidence="2">The sequence shown here is derived from an EMBL/GenBank/DDBJ whole genome shotgun (WGS) entry which is preliminary data.</text>
</comment>
<sequence length="82" mass="9248">SKKSSGPIDDFLLRRNSCTPQQAAALTESILNMMVKDMRPLSMVDGAGFREMVSAFHPGYILPSRTYITSLMEQKYEKTCQK</sequence>
<feature type="non-terminal residue" evidence="2">
    <location>
        <position position="82"/>
    </location>
</feature>
<dbReference type="InterPro" id="IPR052717">
    <property type="entry name" value="Vacuolar_transposase_reg"/>
</dbReference>
<dbReference type="EMBL" id="JAFHDT010000423">
    <property type="protein sequence ID" value="KAI7789587.1"/>
    <property type="molecule type" value="Genomic_DNA"/>
</dbReference>
<gene>
    <name evidence="2" type="ORF">IRJ41_001411</name>
</gene>
<evidence type="ECO:0000313" key="3">
    <source>
        <dbReference type="Proteomes" id="UP001059041"/>
    </source>
</evidence>
<feature type="domain" description="Hermes trasposase DNA-binding" evidence="1">
    <location>
        <begin position="30"/>
        <end position="56"/>
    </location>
</feature>
<organism evidence="2 3">
    <name type="scientific">Triplophysa rosa</name>
    <name type="common">Cave loach</name>
    <dbReference type="NCBI Taxonomy" id="992332"/>
    <lineage>
        <taxon>Eukaryota</taxon>
        <taxon>Metazoa</taxon>
        <taxon>Chordata</taxon>
        <taxon>Craniata</taxon>
        <taxon>Vertebrata</taxon>
        <taxon>Euteleostomi</taxon>
        <taxon>Actinopterygii</taxon>
        <taxon>Neopterygii</taxon>
        <taxon>Teleostei</taxon>
        <taxon>Ostariophysi</taxon>
        <taxon>Cypriniformes</taxon>
        <taxon>Nemacheilidae</taxon>
        <taxon>Triplophysa</taxon>
    </lineage>
</organism>
<dbReference type="InterPro" id="IPR018473">
    <property type="entry name" value="Hermes_transposase_DNA-db"/>
</dbReference>
<dbReference type="PANTHER" id="PTHR46169:SF15">
    <property type="entry name" value="INNER CENTROMERE PROTEIN A-LIKE ISOFORM X1-RELATED"/>
    <property type="match status" value="1"/>
</dbReference>
<dbReference type="PANTHER" id="PTHR46169">
    <property type="entry name" value="DNA REPLICATION-RELATED ELEMENT FACTOR, ISOFORM A"/>
    <property type="match status" value="1"/>
</dbReference>
<protein>
    <submittedName>
        <fullName evidence="2">Zinc finger BED domain-containing protein 1-like</fullName>
    </submittedName>
</protein>
<name>A0A9W7W7H9_TRIRA</name>
<dbReference type="SUPFAM" id="SSF140996">
    <property type="entry name" value="Hermes dimerisation domain"/>
    <property type="match status" value="1"/>
</dbReference>
<dbReference type="GO" id="GO:0006357">
    <property type="term" value="P:regulation of transcription by RNA polymerase II"/>
    <property type="evidence" value="ECO:0007669"/>
    <property type="project" value="TreeGrafter"/>
</dbReference>
<keyword evidence="3" id="KW-1185">Reference proteome</keyword>
<accession>A0A9W7W7H9</accession>
<dbReference type="GO" id="GO:0005634">
    <property type="term" value="C:nucleus"/>
    <property type="evidence" value="ECO:0007669"/>
    <property type="project" value="TreeGrafter"/>
</dbReference>